<dbReference type="Pfam" id="PF08870">
    <property type="entry name" value="DndE"/>
    <property type="match status" value="1"/>
</dbReference>
<dbReference type="eggNOG" id="ENOG5032UMV">
    <property type="taxonomic scope" value="Bacteria"/>
</dbReference>
<keyword evidence="2" id="KW-1185">Reference proteome</keyword>
<dbReference type="OrthoDB" id="9181877at2"/>
<dbReference type="InterPro" id="IPR038472">
    <property type="entry name" value="DndE_sf"/>
</dbReference>
<dbReference type="InterPro" id="IPR014969">
    <property type="entry name" value="DNA_S_DndE"/>
</dbReference>
<dbReference type="STRING" id="637905.SVI_2106"/>
<evidence type="ECO:0008006" key="3">
    <source>
        <dbReference type="Google" id="ProtNLM"/>
    </source>
</evidence>
<sequence length="123" mass="13920">MLPNRMNLTKQTEEHLKKLKQYTGIAPNVSSRIAFFRSIESGFTYLPAEPIETERKLDGNLVLDKITWMGDTQLVSEQLLKLKYPGLEGRPLMSAWAAHVEDGIAAIRNHRKINDLSEAIATK</sequence>
<dbReference type="RefSeq" id="WP_013051382.1">
    <property type="nucleotide sequence ID" value="NC_014012.1"/>
</dbReference>
<evidence type="ECO:0000313" key="2">
    <source>
        <dbReference type="Proteomes" id="UP000002350"/>
    </source>
</evidence>
<dbReference type="AlphaFoldDB" id="D4ZK78"/>
<accession>D4ZK78</accession>
<dbReference type="KEGG" id="svo:SVI_2106"/>
<gene>
    <name evidence="1" type="ordered locus">SVI_2106</name>
</gene>
<name>D4ZK78_SHEVD</name>
<proteinExistence type="predicted"/>
<dbReference type="NCBIfam" id="TIGR03184">
    <property type="entry name" value="DNA_S_dndE"/>
    <property type="match status" value="1"/>
</dbReference>
<dbReference type="HOGENOM" id="CLU_2131821_0_0_6"/>
<protein>
    <recommendedName>
        <fullName evidence="3">DNA sulfur modification protein DndE</fullName>
    </recommendedName>
</protein>
<reference evidence="2" key="1">
    <citation type="journal article" date="2010" name="Mol. Biosyst.">
        <title>Complete genome sequence and comparative analysis of Shewanella violacea, a psychrophilic and piezophilic bacterium from deep sea floor sediments.</title>
        <authorList>
            <person name="Aono E."/>
            <person name="Baba T."/>
            <person name="Ara T."/>
            <person name="Nishi T."/>
            <person name="Nakamichi T."/>
            <person name="Inamoto E."/>
            <person name="Toyonaga H."/>
            <person name="Hasegawa M."/>
            <person name="Takai Y."/>
            <person name="Okumura Y."/>
            <person name="Baba M."/>
            <person name="Tomita M."/>
            <person name="Kato C."/>
            <person name="Oshima T."/>
            <person name="Nakasone K."/>
            <person name="Mori H."/>
        </authorList>
    </citation>
    <scope>NUCLEOTIDE SEQUENCE [LARGE SCALE GENOMIC DNA]</scope>
    <source>
        <strain evidence="2">JCM 10179 / CIP 106290 / LMG 19151 / DSS12</strain>
    </source>
</reference>
<dbReference type="EMBL" id="AP011177">
    <property type="protein sequence ID" value="BAJ02077.1"/>
    <property type="molecule type" value="Genomic_DNA"/>
</dbReference>
<dbReference type="Proteomes" id="UP000002350">
    <property type="component" value="Chromosome"/>
</dbReference>
<organism evidence="1 2">
    <name type="scientific">Shewanella violacea (strain JCM 10179 / CIP 106290 / LMG 19151 / DSS12)</name>
    <dbReference type="NCBI Taxonomy" id="637905"/>
    <lineage>
        <taxon>Bacteria</taxon>
        <taxon>Pseudomonadati</taxon>
        <taxon>Pseudomonadota</taxon>
        <taxon>Gammaproteobacteria</taxon>
        <taxon>Alteromonadales</taxon>
        <taxon>Shewanellaceae</taxon>
        <taxon>Shewanella</taxon>
    </lineage>
</organism>
<evidence type="ECO:0000313" key="1">
    <source>
        <dbReference type="EMBL" id="BAJ02077.1"/>
    </source>
</evidence>
<dbReference type="Gene3D" id="1.10.1220.160">
    <property type="entry name" value="DNA sulphur modification protein DndE"/>
    <property type="match status" value="1"/>
</dbReference>